<dbReference type="Proteomes" id="UP000199228">
    <property type="component" value="Unassembled WGS sequence"/>
</dbReference>
<evidence type="ECO:0000313" key="3">
    <source>
        <dbReference type="Proteomes" id="UP000199228"/>
    </source>
</evidence>
<dbReference type="STRING" id="1732.SAMN02910417_02029"/>
<keyword evidence="3" id="KW-1185">Reference proteome</keyword>
<name>A0A1G6C3R6_EUBOX</name>
<keyword evidence="1" id="KW-0175">Coiled coil</keyword>
<protein>
    <submittedName>
        <fullName evidence="2">Uncharacterized protein</fullName>
    </submittedName>
</protein>
<feature type="coiled-coil region" evidence="1">
    <location>
        <begin position="16"/>
        <end position="57"/>
    </location>
</feature>
<accession>A0A1G6C3R6</accession>
<gene>
    <name evidence="2" type="ORF">SAMN02910417_02029</name>
</gene>
<reference evidence="2 3" key="1">
    <citation type="submission" date="2016-10" db="EMBL/GenBank/DDBJ databases">
        <authorList>
            <person name="de Groot N.N."/>
        </authorList>
    </citation>
    <scope>NUCLEOTIDE SEQUENCE [LARGE SCALE GENOMIC DNA]</scope>
    <source>
        <strain evidence="2 3">DSM 3217</strain>
    </source>
</reference>
<evidence type="ECO:0000256" key="1">
    <source>
        <dbReference type="SAM" id="Coils"/>
    </source>
</evidence>
<sequence>MNLKRKKETIKKFEQTEELKRNYASVCEERNILREKLFALEKEHKNALMEIARLNRALQRKEG</sequence>
<dbReference type="RefSeq" id="WP_090174248.1">
    <property type="nucleotide sequence ID" value="NZ_FMXR01000015.1"/>
</dbReference>
<organism evidence="2 3">
    <name type="scientific">Eubacterium oxidoreducens</name>
    <dbReference type="NCBI Taxonomy" id="1732"/>
    <lineage>
        <taxon>Bacteria</taxon>
        <taxon>Bacillati</taxon>
        <taxon>Bacillota</taxon>
        <taxon>Clostridia</taxon>
        <taxon>Eubacteriales</taxon>
        <taxon>Eubacteriaceae</taxon>
        <taxon>Eubacterium</taxon>
    </lineage>
</organism>
<proteinExistence type="predicted"/>
<dbReference type="EMBL" id="FMXR01000015">
    <property type="protein sequence ID" value="SDB27474.1"/>
    <property type="molecule type" value="Genomic_DNA"/>
</dbReference>
<evidence type="ECO:0000313" key="2">
    <source>
        <dbReference type="EMBL" id="SDB27474.1"/>
    </source>
</evidence>
<dbReference type="AlphaFoldDB" id="A0A1G6C3R6"/>